<evidence type="ECO:0000256" key="5">
    <source>
        <dbReference type="ARBA" id="ARBA00023136"/>
    </source>
</evidence>
<sequence>MEAGHILLENGAEIFRVEETIVRICRHFGVESEDAFVLSNGIFLTAGSEREKRFARVRHIPVKGAQLDKVAAVNQLSREIEAGAHTLPDVKKELDRIRRMPGKPAWMRVLFSGVGSGCFCALFGGLPADCLAAFFIGLLLYLYLLACGNRFSKIVENIGGGAVITVLSLFFSLLPLGMDMGHMISGAIMPLVPGLAFTNGIRDIADGDYISGAVRMIDAVLVFLSIAAGVGFVIGVYHQLTGGAVL</sequence>
<evidence type="ECO:0000256" key="7">
    <source>
        <dbReference type="SAM" id="Phobius"/>
    </source>
</evidence>
<evidence type="ECO:0000256" key="2">
    <source>
        <dbReference type="ARBA" id="ARBA00022475"/>
    </source>
</evidence>
<evidence type="ECO:0000313" key="10">
    <source>
        <dbReference type="Proteomes" id="UP000886883"/>
    </source>
</evidence>
<reference evidence="9" key="1">
    <citation type="journal article" date="2021" name="PeerJ">
        <title>Extensive microbial diversity within the chicken gut microbiome revealed by metagenomics and culture.</title>
        <authorList>
            <person name="Gilroy R."/>
            <person name="Ravi A."/>
            <person name="Getino M."/>
            <person name="Pursley I."/>
            <person name="Horton D.L."/>
            <person name="Alikhan N.F."/>
            <person name="Baker D."/>
            <person name="Gharbi K."/>
            <person name="Hall N."/>
            <person name="Watson M."/>
            <person name="Adriaenssens E.M."/>
            <person name="Foster-Nyarko E."/>
            <person name="Jarju S."/>
            <person name="Secka A."/>
            <person name="Antonio M."/>
            <person name="Oren A."/>
            <person name="Chaudhuri R.R."/>
            <person name="La Ragione R."/>
            <person name="Hildebrand F."/>
            <person name="Pallen M.J."/>
        </authorList>
    </citation>
    <scope>NUCLEOTIDE SEQUENCE</scope>
    <source>
        <strain evidence="9">USAMLcec3-2134</strain>
    </source>
</reference>
<organism evidence="9 10">
    <name type="scientific">Candidatus Eisenbergiella merdigallinarum</name>
    <dbReference type="NCBI Taxonomy" id="2838552"/>
    <lineage>
        <taxon>Bacteria</taxon>
        <taxon>Bacillati</taxon>
        <taxon>Bacillota</taxon>
        <taxon>Clostridia</taxon>
        <taxon>Lachnospirales</taxon>
        <taxon>Lachnospiraceae</taxon>
        <taxon>Eisenbergiella</taxon>
    </lineage>
</organism>
<keyword evidence="3 7" id="KW-0812">Transmembrane</keyword>
<evidence type="ECO:0000256" key="3">
    <source>
        <dbReference type="ARBA" id="ARBA00022692"/>
    </source>
</evidence>
<proteinExistence type="inferred from homology"/>
<keyword evidence="5 7" id="KW-0472">Membrane</keyword>
<feature type="transmembrane region" description="Helical" evidence="7">
    <location>
        <begin position="131"/>
        <end position="147"/>
    </location>
</feature>
<feature type="domain" description="Threonine/serine exporter-like N-terminal" evidence="8">
    <location>
        <begin position="1"/>
        <end position="236"/>
    </location>
</feature>
<comment type="subcellular location">
    <subcellularLocation>
        <location evidence="1">Cell membrane</location>
        <topology evidence="1">Multi-pass membrane protein</topology>
    </subcellularLocation>
</comment>
<feature type="transmembrane region" description="Helical" evidence="7">
    <location>
        <begin position="180"/>
        <end position="198"/>
    </location>
</feature>
<name>A0A9D2MPQ4_9FIRM</name>
<dbReference type="Pfam" id="PF06738">
    <property type="entry name" value="ThrE"/>
    <property type="match status" value="1"/>
</dbReference>
<dbReference type="PANTHER" id="PTHR34390:SF2">
    <property type="entry name" value="SUCCINATE TRANSPORTER SUBUNIT YJJP-RELATED"/>
    <property type="match status" value="1"/>
</dbReference>
<dbReference type="EMBL" id="DWXE01000001">
    <property type="protein sequence ID" value="HJB89928.1"/>
    <property type="molecule type" value="Genomic_DNA"/>
</dbReference>
<dbReference type="GO" id="GO:0015744">
    <property type="term" value="P:succinate transport"/>
    <property type="evidence" value="ECO:0007669"/>
    <property type="project" value="TreeGrafter"/>
</dbReference>
<feature type="transmembrane region" description="Helical" evidence="7">
    <location>
        <begin position="219"/>
        <end position="240"/>
    </location>
</feature>
<comment type="caution">
    <text evidence="9">The sequence shown here is derived from an EMBL/GenBank/DDBJ whole genome shotgun (WGS) entry which is preliminary data.</text>
</comment>
<dbReference type="InterPro" id="IPR050539">
    <property type="entry name" value="ThrE_Dicarb/AminoAcid_Exp"/>
</dbReference>
<feature type="transmembrane region" description="Helical" evidence="7">
    <location>
        <begin position="154"/>
        <end position="174"/>
    </location>
</feature>
<evidence type="ECO:0000259" key="8">
    <source>
        <dbReference type="Pfam" id="PF06738"/>
    </source>
</evidence>
<protein>
    <submittedName>
        <fullName evidence="9">Threonine/serine exporter family protein</fullName>
    </submittedName>
</protein>
<dbReference type="InterPro" id="IPR010619">
    <property type="entry name" value="ThrE-like_N"/>
</dbReference>
<accession>A0A9D2MPQ4</accession>
<evidence type="ECO:0000256" key="4">
    <source>
        <dbReference type="ARBA" id="ARBA00022989"/>
    </source>
</evidence>
<evidence type="ECO:0000256" key="1">
    <source>
        <dbReference type="ARBA" id="ARBA00004651"/>
    </source>
</evidence>
<dbReference type="GO" id="GO:0022857">
    <property type="term" value="F:transmembrane transporter activity"/>
    <property type="evidence" value="ECO:0007669"/>
    <property type="project" value="InterPro"/>
</dbReference>
<feature type="transmembrane region" description="Helical" evidence="7">
    <location>
        <begin position="105"/>
        <end position="125"/>
    </location>
</feature>
<evidence type="ECO:0000313" key="9">
    <source>
        <dbReference type="EMBL" id="HJB89928.1"/>
    </source>
</evidence>
<evidence type="ECO:0000256" key="6">
    <source>
        <dbReference type="ARBA" id="ARBA00034125"/>
    </source>
</evidence>
<keyword evidence="2" id="KW-1003">Cell membrane</keyword>
<dbReference type="PANTHER" id="PTHR34390">
    <property type="entry name" value="UPF0442 PROTEIN YJJB-RELATED"/>
    <property type="match status" value="1"/>
</dbReference>
<gene>
    <name evidence="9" type="ORF">H9763_00480</name>
</gene>
<dbReference type="GO" id="GO:0005886">
    <property type="term" value="C:plasma membrane"/>
    <property type="evidence" value="ECO:0007669"/>
    <property type="project" value="UniProtKB-SubCell"/>
</dbReference>
<reference evidence="9" key="2">
    <citation type="submission" date="2021-04" db="EMBL/GenBank/DDBJ databases">
        <authorList>
            <person name="Gilroy R."/>
        </authorList>
    </citation>
    <scope>NUCLEOTIDE SEQUENCE</scope>
    <source>
        <strain evidence="9">USAMLcec3-2134</strain>
    </source>
</reference>
<dbReference type="AlphaFoldDB" id="A0A9D2MPQ4"/>
<keyword evidence="4 7" id="KW-1133">Transmembrane helix</keyword>
<comment type="similarity">
    <text evidence="6">Belongs to the ThrE exporter (TC 2.A.79) family.</text>
</comment>
<dbReference type="Proteomes" id="UP000886883">
    <property type="component" value="Unassembled WGS sequence"/>
</dbReference>